<accession>A4BP15</accession>
<dbReference type="NCBIfam" id="TIGR00066">
    <property type="entry name" value="g_glut_trans"/>
    <property type="match status" value="1"/>
</dbReference>
<dbReference type="Gene3D" id="1.10.246.130">
    <property type="match status" value="1"/>
</dbReference>
<organism evidence="10 11">
    <name type="scientific">Nitrococcus mobilis Nb-231</name>
    <dbReference type="NCBI Taxonomy" id="314278"/>
    <lineage>
        <taxon>Bacteria</taxon>
        <taxon>Pseudomonadati</taxon>
        <taxon>Pseudomonadota</taxon>
        <taxon>Gammaproteobacteria</taxon>
        <taxon>Chromatiales</taxon>
        <taxon>Ectothiorhodospiraceae</taxon>
        <taxon>Nitrococcus</taxon>
    </lineage>
</organism>
<dbReference type="HOGENOM" id="CLU_014813_0_3_6"/>
<evidence type="ECO:0000256" key="2">
    <source>
        <dbReference type="ARBA" id="ARBA00001089"/>
    </source>
</evidence>
<dbReference type="InterPro" id="IPR051792">
    <property type="entry name" value="GGT_bact"/>
</dbReference>
<keyword evidence="11" id="KW-1185">Reference proteome</keyword>
<dbReference type="InterPro" id="IPR043137">
    <property type="entry name" value="GGT_ssub_C"/>
</dbReference>
<dbReference type="EC" id="2.3.2.2" evidence="7"/>
<evidence type="ECO:0000313" key="10">
    <source>
        <dbReference type="EMBL" id="EAR22316.1"/>
    </source>
</evidence>
<evidence type="ECO:0000256" key="6">
    <source>
        <dbReference type="PIRSR" id="PIRSR600101-2"/>
    </source>
</evidence>
<comment type="catalytic activity">
    <reaction evidence="4 7">
        <text>an N-terminal (5-L-glutamyl)-[peptide] + an alpha-amino acid = 5-L-glutamyl amino acid + an N-terminal L-alpha-aminoacyl-[peptide]</text>
        <dbReference type="Rhea" id="RHEA:23904"/>
        <dbReference type="Rhea" id="RHEA-COMP:9780"/>
        <dbReference type="Rhea" id="RHEA-COMP:9795"/>
        <dbReference type="ChEBI" id="CHEBI:77644"/>
        <dbReference type="ChEBI" id="CHEBI:78597"/>
        <dbReference type="ChEBI" id="CHEBI:78599"/>
        <dbReference type="ChEBI" id="CHEBI:78608"/>
        <dbReference type="EC" id="2.3.2.2"/>
    </reaction>
</comment>
<comment type="similarity">
    <text evidence="7">Belongs to the gamma-glutamyltransferase family.</text>
</comment>
<dbReference type="GO" id="GO:0103068">
    <property type="term" value="F:leukotriene C4 gamma-glutamyl transferase activity"/>
    <property type="evidence" value="ECO:0007669"/>
    <property type="project" value="UniProtKB-EC"/>
</dbReference>
<comment type="catalytic activity">
    <reaction evidence="1 7">
        <text>an S-substituted glutathione + H2O = an S-substituted L-cysteinylglycine + L-glutamate</text>
        <dbReference type="Rhea" id="RHEA:59468"/>
        <dbReference type="ChEBI" id="CHEBI:15377"/>
        <dbReference type="ChEBI" id="CHEBI:29985"/>
        <dbReference type="ChEBI" id="CHEBI:90779"/>
        <dbReference type="ChEBI" id="CHEBI:143103"/>
        <dbReference type="EC" id="3.4.19.13"/>
    </reaction>
</comment>
<name>A4BP15_9GAMM</name>
<dbReference type="EC" id="3.4.19.13" evidence="7"/>
<reference evidence="10 11" key="1">
    <citation type="submission" date="2006-02" db="EMBL/GenBank/DDBJ databases">
        <authorList>
            <person name="Waterbury J."/>
            <person name="Ferriera S."/>
            <person name="Johnson J."/>
            <person name="Kravitz S."/>
            <person name="Halpern A."/>
            <person name="Remington K."/>
            <person name="Beeson K."/>
            <person name="Tran B."/>
            <person name="Rogers Y.-H."/>
            <person name="Friedman R."/>
            <person name="Venter J.C."/>
        </authorList>
    </citation>
    <scope>NUCLEOTIDE SEQUENCE [LARGE SCALE GENOMIC DNA]</scope>
    <source>
        <strain evidence="10 11">Nb-231</strain>
    </source>
</reference>
<dbReference type="InterPro" id="IPR000101">
    <property type="entry name" value="GGT_peptidase"/>
</dbReference>
<comment type="caution">
    <text evidence="10">The sequence shown here is derived from an EMBL/GenBank/DDBJ whole genome shotgun (WGS) entry which is preliminary data.</text>
</comment>
<keyword evidence="7" id="KW-0865">Zymogen</keyword>
<feature type="chain" id="PRO_5002665313" description="Glutathione hydrolase proenzyme" evidence="9">
    <location>
        <begin position="28"/>
        <end position="573"/>
    </location>
</feature>
<dbReference type="GO" id="GO:0036374">
    <property type="term" value="F:glutathione hydrolase activity"/>
    <property type="evidence" value="ECO:0007669"/>
    <property type="project" value="UniProtKB-UniRule"/>
</dbReference>
<dbReference type="GO" id="GO:0006750">
    <property type="term" value="P:glutathione biosynthetic process"/>
    <property type="evidence" value="ECO:0007669"/>
    <property type="project" value="UniProtKB-KW"/>
</dbReference>
<keyword evidence="7 10" id="KW-0808">Transferase</keyword>
<dbReference type="EMBL" id="AAOF01000003">
    <property type="protein sequence ID" value="EAR22316.1"/>
    <property type="molecule type" value="Genomic_DNA"/>
</dbReference>
<gene>
    <name evidence="10" type="ORF">NB231_11289</name>
</gene>
<keyword evidence="9" id="KW-0732">Signal</keyword>
<evidence type="ECO:0000256" key="9">
    <source>
        <dbReference type="SAM" id="SignalP"/>
    </source>
</evidence>
<evidence type="ECO:0000256" key="5">
    <source>
        <dbReference type="PIRSR" id="PIRSR600101-1"/>
    </source>
</evidence>
<feature type="binding site" evidence="6">
    <location>
        <position position="466"/>
    </location>
    <ligand>
        <name>L-glutamate</name>
        <dbReference type="ChEBI" id="CHEBI:29985"/>
    </ligand>
</feature>
<evidence type="ECO:0000256" key="7">
    <source>
        <dbReference type="RuleBase" id="RU368036"/>
    </source>
</evidence>
<dbReference type="UniPathway" id="UPA00204"/>
<dbReference type="AlphaFoldDB" id="A4BP15"/>
<proteinExistence type="inferred from homology"/>
<dbReference type="SUPFAM" id="SSF56235">
    <property type="entry name" value="N-terminal nucleophile aminohydrolases (Ntn hydrolases)"/>
    <property type="match status" value="1"/>
</dbReference>
<comment type="PTM">
    <text evidence="7">Cleaved by autocatalysis into a large and a small subunit.</text>
</comment>
<dbReference type="OrthoDB" id="5297205at2"/>
<feature type="binding site" evidence="6">
    <location>
        <begin position="392"/>
        <end position="394"/>
    </location>
    <ligand>
        <name>L-glutamate</name>
        <dbReference type="ChEBI" id="CHEBI:29985"/>
    </ligand>
</feature>
<feature type="signal peptide" evidence="9">
    <location>
        <begin position="1"/>
        <end position="27"/>
    </location>
</feature>
<dbReference type="InterPro" id="IPR043138">
    <property type="entry name" value="GGT_lsub"/>
</dbReference>
<dbReference type="Proteomes" id="UP000003374">
    <property type="component" value="Unassembled WGS sequence"/>
</dbReference>
<evidence type="ECO:0000256" key="3">
    <source>
        <dbReference type="ARBA" id="ARBA00023315"/>
    </source>
</evidence>
<dbReference type="PANTHER" id="PTHR43199">
    <property type="entry name" value="GLUTATHIONE HYDROLASE"/>
    <property type="match status" value="1"/>
</dbReference>
<comment type="subunit">
    <text evidence="7">This enzyme consists of two polypeptide chains, which are synthesized in precursor form from a single polypeptide.</text>
</comment>
<evidence type="ECO:0000256" key="1">
    <source>
        <dbReference type="ARBA" id="ARBA00001049"/>
    </source>
</evidence>
<dbReference type="eggNOG" id="COG0405">
    <property type="taxonomic scope" value="Bacteria"/>
</dbReference>
<keyword evidence="7" id="KW-0317">Glutathione biosynthesis</keyword>
<dbReference type="InterPro" id="IPR029055">
    <property type="entry name" value="Ntn_hydrolases_N"/>
</dbReference>
<dbReference type="RefSeq" id="WP_005002601.1">
    <property type="nucleotide sequence ID" value="NZ_CH672427.1"/>
</dbReference>
<dbReference type="GO" id="GO:0006751">
    <property type="term" value="P:glutathione catabolic process"/>
    <property type="evidence" value="ECO:0007669"/>
    <property type="project" value="UniProtKB-UniRule"/>
</dbReference>
<feature type="binding site" evidence="6">
    <location>
        <begin position="445"/>
        <end position="446"/>
    </location>
    <ligand>
        <name>L-glutamate</name>
        <dbReference type="ChEBI" id="CHEBI:29985"/>
    </ligand>
</feature>
<dbReference type="Gene3D" id="3.60.20.40">
    <property type="match status" value="1"/>
</dbReference>
<dbReference type="PANTHER" id="PTHR43199:SF6">
    <property type="entry name" value="GLUTATHIONE HYDROLASE PROENZYME"/>
    <property type="match status" value="1"/>
</dbReference>
<feature type="binding site" evidence="6">
    <location>
        <position position="416"/>
    </location>
    <ligand>
        <name>L-glutamate</name>
        <dbReference type="ChEBI" id="CHEBI:29985"/>
    </ligand>
</feature>
<dbReference type="STRING" id="314278.NB231_11289"/>
<dbReference type="MEROPS" id="T03.001"/>
<feature type="binding site" evidence="6">
    <location>
        <position position="100"/>
    </location>
    <ligand>
        <name>L-glutamate</name>
        <dbReference type="ChEBI" id="CHEBI:29985"/>
    </ligand>
</feature>
<protein>
    <recommendedName>
        <fullName evidence="7">Glutathione hydrolase proenzyme</fullName>
        <ecNumber evidence="7">2.3.2.2</ecNumber>
        <ecNumber evidence="7">3.4.19.13</ecNumber>
    </recommendedName>
    <component>
        <recommendedName>
            <fullName evidence="7">Glutathione hydrolase large chain</fullName>
        </recommendedName>
    </component>
    <component>
        <recommendedName>
            <fullName evidence="7">Glutathione hydrolase small chain</fullName>
        </recommendedName>
    </component>
</protein>
<comment type="pathway">
    <text evidence="7">Sulfur metabolism; glutathione metabolism.</text>
</comment>
<feature type="region of interest" description="Disordered" evidence="8">
    <location>
        <begin position="549"/>
        <end position="573"/>
    </location>
</feature>
<keyword evidence="7" id="KW-0378">Hydrolase</keyword>
<dbReference type="Pfam" id="PF01019">
    <property type="entry name" value="G_glu_transpept"/>
    <property type="match status" value="1"/>
</dbReference>
<keyword evidence="3 7" id="KW-0012">Acyltransferase</keyword>
<evidence type="ECO:0000313" key="11">
    <source>
        <dbReference type="Proteomes" id="UP000003374"/>
    </source>
</evidence>
<feature type="active site" description="Nucleophile" evidence="5">
    <location>
        <position position="374"/>
    </location>
</feature>
<evidence type="ECO:0000256" key="8">
    <source>
        <dbReference type="SAM" id="MobiDB-lite"/>
    </source>
</evidence>
<dbReference type="PRINTS" id="PR01210">
    <property type="entry name" value="GGTRANSPTASE"/>
</dbReference>
<sequence length="573" mass="60881">MVQTQQRWLIFVFVSAVLSSSGSLSLAATGPGRAAVASAHPLATQAALEVLSKGGNAFDAAVAASAALAVVEPASSGLGGGGFWLLHVAASGRDIMVDGRERAPLAATRDMYLGSDGKVKAHLSLDGPLAAAIPGEPAALVHIAEHYGRLPLAESLRPAIRYARQGFAVDAHYYRLAQFRQPVLKRYRAAAAVFLQAGGVPKVGWMLRQPDLAVTLGALAEAGRAGFYEGEIARRLVRAVRAAGGIWSLEDLKQYRVVEREPVRLRYRGLNVVTAALPSAGGLQLAIMLNILAGYDLGSLDKAHRIHLVVEAMRRSYRTRARYLGDPDFVAVPRRRLASAAYASALRQGIELNHATRSTALGELSDPPGQGADTTHFSIIDAAGNRVSATLSINYPFGSGFVAAGTGVVLNDEMDDFATHPGESNVYGLVGGEANAIAPGKRPLSSMSPAFVETPQRIGVLGTPGGSRIVSMVLLGILGFADGQPPAVWVSRARYHHQYLPDAIQYEPDAFGAQLRERLAAMGHRFEPLTQDYGNMQAILWERRGNRLQAASDPRGNGSARVTNRPATIMPGD</sequence>
<comment type="catalytic activity">
    <reaction evidence="2 7">
        <text>glutathione + H2O = L-cysteinylglycine + L-glutamate</text>
        <dbReference type="Rhea" id="RHEA:28807"/>
        <dbReference type="ChEBI" id="CHEBI:15377"/>
        <dbReference type="ChEBI" id="CHEBI:29985"/>
        <dbReference type="ChEBI" id="CHEBI:57925"/>
        <dbReference type="ChEBI" id="CHEBI:61694"/>
        <dbReference type="EC" id="3.4.19.13"/>
    </reaction>
</comment>
<evidence type="ECO:0000256" key="4">
    <source>
        <dbReference type="ARBA" id="ARBA00047417"/>
    </source>
</evidence>